<protein>
    <submittedName>
        <fullName evidence="2 4">Uncharacterized protein</fullName>
    </submittedName>
</protein>
<feature type="region of interest" description="Disordered" evidence="1">
    <location>
        <begin position="1"/>
        <end position="27"/>
    </location>
</feature>
<gene>
    <name evidence="2" type="ORF">HPBE_LOCUS24311</name>
</gene>
<feature type="region of interest" description="Disordered" evidence="1">
    <location>
        <begin position="56"/>
        <end position="82"/>
    </location>
</feature>
<evidence type="ECO:0000313" key="2">
    <source>
        <dbReference type="EMBL" id="VDP44298.1"/>
    </source>
</evidence>
<reference evidence="2 3" key="1">
    <citation type="submission" date="2018-11" db="EMBL/GenBank/DDBJ databases">
        <authorList>
            <consortium name="Pathogen Informatics"/>
        </authorList>
    </citation>
    <scope>NUCLEOTIDE SEQUENCE [LARGE SCALE GENOMIC DNA]</scope>
</reference>
<dbReference type="Proteomes" id="UP000050761">
    <property type="component" value="Unassembled WGS sequence"/>
</dbReference>
<feature type="compositionally biased region" description="Basic residues" evidence="1">
    <location>
        <begin position="62"/>
        <end position="74"/>
    </location>
</feature>
<name>A0A183GNP2_HELPZ</name>
<evidence type="ECO:0000313" key="3">
    <source>
        <dbReference type="Proteomes" id="UP000050761"/>
    </source>
</evidence>
<evidence type="ECO:0000313" key="4">
    <source>
        <dbReference type="WBParaSite" id="HPBE_0002431201-mRNA-1"/>
    </source>
</evidence>
<sequence length="171" mass="19212">MESPCHGMAPGETIGDHWGDRQRDGQTHCQDLSESGVCLTGCKQPEIERSGRVVVPAEKTSSRQKNHQSIKIRTCRGGEQQQQRDAEAAARVRPSTVVPTVANHGINRTQLCMALPSRMLKPMRTSRLHNHFFGKYTVRIQDRSSLYDSFLDFVVVHFAEKLNSHPKKSSC</sequence>
<accession>A0A183GNP2</accession>
<dbReference type="AlphaFoldDB" id="A0A183GNP2"/>
<keyword evidence="3" id="KW-1185">Reference proteome</keyword>
<organism evidence="3 4">
    <name type="scientific">Heligmosomoides polygyrus</name>
    <name type="common">Parasitic roundworm</name>
    <dbReference type="NCBI Taxonomy" id="6339"/>
    <lineage>
        <taxon>Eukaryota</taxon>
        <taxon>Metazoa</taxon>
        <taxon>Ecdysozoa</taxon>
        <taxon>Nematoda</taxon>
        <taxon>Chromadorea</taxon>
        <taxon>Rhabditida</taxon>
        <taxon>Rhabditina</taxon>
        <taxon>Rhabditomorpha</taxon>
        <taxon>Strongyloidea</taxon>
        <taxon>Heligmosomidae</taxon>
        <taxon>Heligmosomoides</taxon>
    </lineage>
</organism>
<reference evidence="4" key="2">
    <citation type="submission" date="2019-09" db="UniProtKB">
        <authorList>
            <consortium name="WormBaseParasite"/>
        </authorList>
    </citation>
    <scope>IDENTIFICATION</scope>
</reference>
<feature type="compositionally biased region" description="Basic and acidic residues" evidence="1">
    <location>
        <begin position="14"/>
        <end position="26"/>
    </location>
</feature>
<dbReference type="WBParaSite" id="HPBE_0002431201-mRNA-1">
    <property type="protein sequence ID" value="HPBE_0002431201-mRNA-1"/>
    <property type="gene ID" value="HPBE_0002431201"/>
</dbReference>
<dbReference type="EMBL" id="UZAH01036175">
    <property type="protein sequence ID" value="VDP44298.1"/>
    <property type="molecule type" value="Genomic_DNA"/>
</dbReference>
<evidence type="ECO:0000256" key="1">
    <source>
        <dbReference type="SAM" id="MobiDB-lite"/>
    </source>
</evidence>
<accession>A0A3P8ECH6</accession>
<proteinExistence type="predicted"/>